<proteinExistence type="predicted"/>
<name>A0A6J5N1U2_9CAUD</name>
<sequence length="663" mass="75038">MSSIDKLKNSIQQVSLATYTSELAVEKENRSGWIDYGVRNNYPDFIIQLYNNAPVHNALVNSISFMIAGKGTTNEVLNNAIQGICFDEKLQGGFYAEVIWNINFTEIVKINHLPFENCRLAYNSDEDEITGVYYSNDWKKYREKKNKPVFIPKYNPENASNEPRQVVYGFTMSPSSMWYSRPDYSGGLNYIELATQIGIFHNSNIQNGLMPSMIINFMNGQPTLEEREAIKDEWEEKMTGVQQAGKFIMTFNEDISKAPQIVPFPLTDADKQYQFLSEECTNQTIVAHRCTSPLLFGVRTGGTGFGSNKDEMVIAFEIFKNQVIKPFQQIVKDAFSFLGDFEFIQNDMFDSVDVVQQPVADAPAKEVITPSATTSTTPTEKVSDVTYNGAQISSALEIVASVGLGTLTKEQAIVFLVQFLGLDVQVAQSMFETTGNAVAQLSAQKKKTSCEVELKSKKGVEPTPEIEEYWLKKLEFVGEVIDADEWELISETDAGTPEEEQQYQFAFMETQSELKSYAKPNEKSDEMDSGLYKIRYQYSQNLTWKDGELVTRKFCQQMVSLSKKGIIFKYEDIQDMSDAGVNKQFAPAGSDGGYNLFIWKGGCYCRHNFKRLIFFRKRKDGKFLKNDGLNNDVQVNTKEANNLFPKGEESIRPNDMANRGKLN</sequence>
<organism evidence="2">
    <name type="scientific">uncultured Caudovirales phage</name>
    <dbReference type="NCBI Taxonomy" id="2100421"/>
    <lineage>
        <taxon>Viruses</taxon>
        <taxon>Duplodnaviria</taxon>
        <taxon>Heunggongvirae</taxon>
        <taxon>Uroviricota</taxon>
        <taxon>Caudoviricetes</taxon>
        <taxon>Peduoviridae</taxon>
        <taxon>Maltschvirus</taxon>
        <taxon>Maltschvirus maltsch</taxon>
    </lineage>
</organism>
<accession>A0A6J5N1U2</accession>
<feature type="region of interest" description="Disordered" evidence="1">
    <location>
        <begin position="644"/>
        <end position="663"/>
    </location>
</feature>
<evidence type="ECO:0000313" key="2">
    <source>
        <dbReference type="EMBL" id="CAB4153585.1"/>
    </source>
</evidence>
<gene>
    <name evidence="2" type="ORF">UFOVP636_10</name>
</gene>
<dbReference type="EMBL" id="LR796597">
    <property type="protein sequence ID" value="CAB4153585.1"/>
    <property type="molecule type" value="Genomic_DNA"/>
</dbReference>
<evidence type="ECO:0000256" key="1">
    <source>
        <dbReference type="SAM" id="MobiDB-lite"/>
    </source>
</evidence>
<reference evidence="2" key="1">
    <citation type="submission" date="2020-04" db="EMBL/GenBank/DDBJ databases">
        <authorList>
            <person name="Chiriac C."/>
            <person name="Salcher M."/>
            <person name="Ghai R."/>
            <person name="Kavagutti S V."/>
        </authorList>
    </citation>
    <scope>NUCLEOTIDE SEQUENCE</scope>
</reference>
<protein>
    <submittedName>
        <fullName evidence="2">Bacteriophage/Gene transfer agent portal protein</fullName>
    </submittedName>
</protein>